<name>A0A844DHJ1_9FIRM</name>
<protein>
    <submittedName>
        <fullName evidence="1">Uncharacterized protein</fullName>
    </submittedName>
</protein>
<comment type="caution">
    <text evidence="1">The sequence shown here is derived from an EMBL/GenBank/DDBJ whole genome shotgun (WGS) entry which is preliminary data.</text>
</comment>
<evidence type="ECO:0000313" key="1">
    <source>
        <dbReference type="EMBL" id="MSC50363.1"/>
    </source>
</evidence>
<accession>A0A844DHJ1</accession>
<reference evidence="1 2" key="1">
    <citation type="journal article" date="2019" name="Nat. Med.">
        <title>A library of human gut bacterial isolates paired with longitudinal multiomics data enables mechanistic microbiome research.</title>
        <authorList>
            <person name="Poyet M."/>
            <person name="Groussin M."/>
            <person name="Gibbons S.M."/>
            <person name="Avila-Pacheco J."/>
            <person name="Jiang X."/>
            <person name="Kearney S.M."/>
            <person name="Perrotta A.R."/>
            <person name="Berdy B."/>
            <person name="Zhao S."/>
            <person name="Lieberman T.D."/>
            <person name="Swanson P.K."/>
            <person name="Smith M."/>
            <person name="Roesemann S."/>
            <person name="Alexander J.E."/>
            <person name="Rich S.A."/>
            <person name="Livny J."/>
            <person name="Vlamakis H."/>
            <person name="Clish C."/>
            <person name="Bullock K."/>
            <person name="Deik A."/>
            <person name="Scott J."/>
            <person name="Pierce K.A."/>
            <person name="Xavier R.J."/>
            <person name="Alm E.J."/>
        </authorList>
    </citation>
    <scope>NUCLEOTIDE SEQUENCE [LARGE SCALE GENOMIC DNA]</scope>
    <source>
        <strain evidence="1 2">BIOML-B1</strain>
    </source>
</reference>
<dbReference type="RefSeq" id="WP_154265277.1">
    <property type="nucleotide sequence ID" value="NZ_WKQM01000001.1"/>
</dbReference>
<sequence>MNLQEFDNLAKSGRVKATISVSVFKIPRYVDKVCGLSSGFIRFRFKGDKFDTMCGLGGVRFMIEENETDRP</sequence>
<dbReference type="AlphaFoldDB" id="A0A844DHJ1"/>
<organism evidence="1 2">
    <name type="scientific">Faecalibacterium prausnitzii</name>
    <dbReference type="NCBI Taxonomy" id="853"/>
    <lineage>
        <taxon>Bacteria</taxon>
        <taxon>Bacillati</taxon>
        <taxon>Bacillota</taxon>
        <taxon>Clostridia</taxon>
        <taxon>Eubacteriales</taxon>
        <taxon>Oscillospiraceae</taxon>
        <taxon>Faecalibacterium</taxon>
    </lineage>
</organism>
<proteinExistence type="predicted"/>
<gene>
    <name evidence="1" type="ORF">GKE10_00240</name>
</gene>
<dbReference type="EMBL" id="WKQM01000001">
    <property type="protein sequence ID" value="MSC50363.1"/>
    <property type="molecule type" value="Genomic_DNA"/>
</dbReference>
<evidence type="ECO:0000313" key="2">
    <source>
        <dbReference type="Proteomes" id="UP000462091"/>
    </source>
</evidence>
<dbReference type="Proteomes" id="UP000462091">
    <property type="component" value="Unassembled WGS sequence"/>
</dbReference>